<evidence type="ECO:0000313" key="3">
    <source>
        <dbReference type="Proteomes" id="UP000552709"/>
    </source>
</evidence>
<protein>
    <recommendedName>
        <fullName evidence="1">Transposase IS4-like domain-containing protein</fullName>
    </recommendedName>
</protein>
<dbReference type="InterPro" id="IPR002559">
    <property type="entry name" value="Transposase_11"/>
</dbReference>
<dbReference type="GO" id="GO:0004803">
    <property type="term" value="F:transposase activity"/>
    <property type="evidence" value="ECO:0007669"/>
    <property type="project" value="InterPro"/>
</dbReference>
<evidence type="ECO:0000259" key="1">
    <source>
        <dbReference type="Pfam" id="PF01609"/>
    </source>
</evidence>
<comment type="caution">
    <text evidence="2">The sequence shown here is derived from an EMBL/GenBank/DDBJ whole genome shotgun (WGS) entry which is preliminary data.</text>
</comment>
<dbReference type="InterPro" id="IPR012337">
    <property type="entry name" value="RNaseH-like_sf"/>
</dbReference>
<dbReference type="GO" id="GO:0003677">
    <property type="term" value="F:DNA binding"/>
    <property type="evidence" value="ECO:0007669"/>
    <property type="project" value="InterPro"/>
</dbReference>
<dbReference type="Pfam" id="PF01609">
    <property type="entry name" value="DDE_Tnp_1"/>
    <property type="match status" value="1"/>
</dbReference>
<gene>
    <name evidence="2" type="ORF">HNQ08_005594</name>
</gene>
<proteinExistence type="predicted"/>
<dbReference type="SUPFAM" id="SSF53098">
    <property type="entry name" value="Ribonuclease H-like"/>
    <property type="match status" value="1"/>
</dbReference>
<dbReference type="Proteomes" id="UP000552709">
    <property type="component" value="Unassembled WGS sequence"/>
</dbReference>
<dbReference type="EMBL" id="JACHFL010000046">
    <property type="protein sequence ID" value="MBB5366465.1"/>
    <property type="molecule type" value="Genomic_DNA"/>
</dbReference>
<dbReference type="AlphaFoldDB" id="A0A7W8NI21"/>
<organism evidence="2 3">
    <name type="scientific">Deinococcus humi</name>
    <dbReference type="NCBI Taxonomy" id="662880"/>
    <lineage>
        <taxon>Bacteria</taxon>
        <taxon>Thermotogati</taxon>
        <taxon>Deinococcota</taxon>
        <taxon>Deinococci</taxon>
        <taxon>Deinococcales</taxon>
        <taxon>Deinococcaceae</taxon>
        <taxon>Deinococcus</taxon>
    </lineage>
</organism>
<evidence type="ECO:0000313" key="2">
    <source>
        <dbReference type="EMBL" id="MBB5366465.1"/>
    </source>
</evidence>
<feature type="domain" description="Transposase IS4-like" evidence="1">
    <location>
        <begin position="32"/>
        <end position="202"/>
    </location>
</feature>
<sequence length="265" mass="29823">MLLSLDRTTWERGESPLNLLVLGVVLHGYTVPLVWTALDHDGNSGTVKCIQLVSRLLQALPAARWKGLGADRAFIGGEWFRFLRRKNIKRAIRIRKNAVIDELRVDEWFGDLNVGEVRCLAERAHVHGEVMQVVATRSPAGDLVAIATDFSVWDTCVLYRARWTVECTFASLKVRGFDLERTGITRPERLERLFGLVILAWVSGLRVGVWLQAQGPVKVKAHGRAAMSLVRYGAERLGHALRWMLPELPCLIKLLRTPFPMPDGV</sequence>
<name>A0A7W8NI21_9DEIO</name>
<reference evidence="2 3" key="1">
    <citation type="submission" date="2020-08" db="EMBL/GenBank/DDBJ databases">
        <title>Genomic Encyclopedia of Type Strains, Phase IV (KMG-IV): sequencing the most valuable type-strain genomes for metagenomic binning, comparative biology and taxonomic classification.</title>
        <authorList>
            <person name="Goeker M."/>
        </authorList>
    </citation>
    <scope>NUCLEOTIDE SEQUENCE [LARGE SCALE GENOMIC DNA]</scope>
    <source>
        <strain evidence="2 3">DSM 27939</strain>
    </source>
</reference>
<accession>A0A7W8NI21</accession>
<keyword evidence="3" id="KW-1185">Reference proteome</keyword>
<dbReference type="GO" id="GO:0006313">
    <property type="term" value="P:DNA transposition"/>
    <property type="evidence" value="ECO:0007669"/>
    <property type="project" value="InterPro"/>
</dbReference>